<reference evidence="2" key="1">
    <citation type="journal article" date="2020" name="Stud. Mycol.">
        <title>101 Dothideomycetes genomes: a test case for predicting lifestyles and emergence of pathogens.</title>
        <authorList>
            <person name="Haridas S."/>
            <person name="Albert R."/>
            <person name="Binder M."/>
            <person name="Bloem J."/>
            <person name="Labutti K."/>
            <person name="Salamov A."/>
            <person name="Andreopoulos B."/>
            <person name="Baker S."/>
            <person name="Barry K."/>
            <person name="Bills G."/>
            <person name="Bluhm B."/>
            <person name="Cannon C."/>
            <person name="Castanera R."/>
            <person name="Culley D."/>
            <person name="Daum C."/>
            <person name="Ezra D."/>
            <person name="Gonzalez J."/>
            <person name="Henrissat B."/>
            <person name="Kuo A."/>
            <person name="Liang C."/>
            <person name="Lipzen A."/>
            <person name="Lutzoni F."/>
            <person name="Magnuson J."/>
            <person name="Mondo S."/>
            <person name="Nolan M."/>
            <person name="Ohm R."/>
            <person name="Pangilinan J."/>
            <person name="Park H.-J."/>
            <person name="Ramirez L."/>
            <person name="Alfaro M."/>
            <person name="Sun H."/>
            <person name="Tritt A."/>
            <person name="Yoshinaga Y."/>
            <person name="Zwiers L.-H."/>
            <person name="Turgeon B."/>
            <person name="Goodwin S."/>
            <person name="Spatafora J."/>
            <person name="Crous P."/>
            <person name="Grigoriev I."/>
        </authorList>
    </citation>
    <scope>NUCLEOTIDE SEQUENCE</scope>
    <source>
        <strain evidence="2">CBS 115976</strain>
    </source>
</reference>
<gene>
    <name evidence="2" type="ORF">BT63DRAFT_423990</name>
</gene>
<evidence type="ECO:0000256" key="1">
    <source>
        <dbReference type="SAM" id="MobiDB-lite"/>
    </source>
</evidence>
<organism evidence="2 3">
    <name type="scientific">Microthyrium microscopicum</name>
    <dbReference type="NCBI Taxonomy" id="703497"/>
    <lineage>
        <taxon>Eukaryota</taxon>
        <taxon>Fungi</taxon>
        <taxon>Dikarya</taxon>
        <taxon>Ascomycota</taxon>
        <taxon>Pezizomycotina</taxon>
        <taxon>Dothideomycetes</taxon>
        <taxon>Dothideomycetes incertae sedis</taxon>
        <taxon>Microthyriales</taxon>
        <taxon>Microthyriaceae</taxon>
        <taxon>Microthyrium</taxon>
    </lineage>
</organism>
<dbReference type="PANTHER" id="PTHR28020">
    <property type="entry name" value="YAP1-BINDING PROTEIN 1-RELATED"/>
    <property type="match status" value="1"/>
</dbReference>
<dbReference type="AlphaFoldDB" id="A0A6A6UGL5"/>
<proteinExistence type="predicted"/>
<sequence>MASSEDALLALRPPNTDPATYLTYVEQNLTKDRLPVLHDVLQDPDLTDSIGWDLVSTLLPLLPESRECLMVVARGGNPKEVVLKVTECLRSIDFEAEELGEEHDGDKTPTADEPGANGSAGTAPLPLLQFQTLVQMLSTLHPRIQAKAPSRFLSSSLQAILAAYATASHYHDVLTMEIVKFIKTLTGTKRPHFPPRRSSSAVLLATLATNPVFPEAYSTPQIPESARESEEDRIQRKLLQSFLTHMLDEYMQSLPAYDDIAGLAWCSRFWEKTENGYIIPSKVSVTDRFSNSAELENRLTTVGQLVAIAQDLEIHSDDLLATMLDTTPEIEGDRGVEESYPSTAASIPLSKSGALYLFTARKAMEVIYDGPGITDNIPIFPGHALLARVFIENVGEDGVRNTPDPLLDALLFVGLIALDQNNVGEPKSDEHFAAYLQATSLLSATVMSPTIRFHAHYLTTTVLRSHPKDVTRLRYIQDTLEHCPFENLKASAVSWIKGETIDANTPKEEDSLPSIFATPQALQILAPYLWPDISSTYSFSHSDSTPVADPEASYNSLMANYGFYAASLNFLLLLLKSTRLHKPLAIQYLVAGDGEILSTFVRPLHEAVGHFETLDKLEGETGEDGVVMELGILKMLTDEVESEVKKQGWAAAGELAS</sequence>
<evidence type="ECO:0000313" key="2">
    <source>
        <dbReference type="EMBL" id="KAF2670024.1"/>
    </source>
</evidence>
<dbReference type="InterPro" id="IPR013877">
    <property type="entry name" value="YAP-bd/ALF4/Glomulin"/>
</dbReference>
<feature type="region of interest" description="Disordered" evidence="1">
    <location>
        <begin position="97"/>
        <end position="121"/>
    </location>
</feature>
<dbReference type="EMBL" id="MU004234">
    <property type="protein sequence ID" value="KAF2670024.1"/>
    <property type="molecule type" value="Genomic_DNA"/>
</dbReference>
<dbReference type="GO" id="GO:0005737">
    <property type="term" value="C:cytoplasm"/>
    <property type="evidence" value="ECO:0007669"/>
    <property type="project" value="TreeGrafter"/>
</dbReference>
<protein>
    <submittedName>
        <fullName evidence="2">DUF1760-domain-containing protein</fullName>
    </submittedName>
</protein>
<accession>A0A6A6UGL5</accession>
<keyword evidence="3" id="KW-1185">Reference proteome</keyword>
<dbReference type="GO" id="GO:0034599">
    <property type="term" value="P:cellular response to oxidative stress"/>
    <property type="evidence" value="ECO:0007669"/>
    <property type="project" value="InterPro"/>
</dbReference>
<name>A0A6A6UGL5_9PEZI</name>
<dbReference type="PANTHER" id="PTHR28020:SF1">
    <property type="entry name" value="YAP1-BINDING PROTEIN 1-RELATED"/>
    <property type="match status" value="1"/>
</dbReference>
<evidence type="ECO:0000313" key="3">
    <source>
        <dbReference type="Proteomes" id="UP000799302"/>
    </source>
</evidence>
<dbReference type="OrthoDB" id="5396786at2759"/>
<dbReference type="Pfam" id="PF08568">
    <property type="entry name" value="Kinetochor_Ybp2"/>
    <property type="match status" value="1"/>
</dbReference>
<dbReference type="Proteomes" id="UP000799302">
    <property type="component" value="Unassembled WGS sequence"/>
</dbReference>
<dbReference type="InterPro" id="IPR040347">
    <property type="entry name" value="YBP1/2"/>
</dbReference>